<feature type="domain" description="DSBA-like thioredoxin" evidence="1">
    <location>
        <begin position="7"/>
        <end position="205"/>
    </location>
</feature>
<dbReference type="InterPro" id="IPR036249">
    <property type="entry name" value="Thioredoxin-like_sf"/>
</dbReference>
<evidence type="ECO:0000313" key="2">
    <source>
        <dbReference type="EMBL" id="NVO25611.1"/>
    </source>
</evidence>
<name>A0A850QII4_9RHOB</name>
<dbReference type="InterPro" id="IPR001853">
    <property type="entry name" value="DSBA-like_thioredoxin_dom"/>
</dbReference>
<reference evidence="2 3" key="1">
    <citation type="submission" date="2020-04" db="EMBL/GenBank/DDBJ databases">
        <title>Donghicola sp., a member of the Rhodobacteraceae family isolated from mangrove forest in Thailand.</title>
        <authorList>
            <person name="Charoenyingcharoen P."/>
            <person name="Yukphan P."/>
        </authorList>
    </citation>
    <scope>NUCLEOTIDE SEQUENCE [LARGE SCALE GENOMIC DNA]</scope>
    <source>
        <strain evidence="2 3">B5-SW-15</strain>
    </source>
</reference>
<gene>
    <name evidence="2" type="ORF">HJ536_19855</name>
</gene>
<organism evidence="2 3">
    <name type="scientific">Donghicola mangrovi</name>
    <dbReference type="NCBI Taxonomy" id="2729614"/>
    <lineage>
        <taxon>Bacteria</taxon>
        <taxon>Pseudomonadati</taxon>
        <taxon>Pseudomonadota</taxon>
        <taxon>Alphaproteobacteria</taxon>
        <taxon>Rhodobacterales</taxon>
        <taxon>Roseobacteraceae</taxon>
        <taxon>Donghicola</taxon>
    </lineage>
</organism>
<dbReference type="RefSeq" id="WP_177159133.1">
    <property type="nucleotide sequence ID" value="NZ_JABCJE010000019.1"/>
</dbReference>
<dbReference type="Proteomes" id="UP000592216">
    <property type="component" value="Unassembled WGS sequence"/>
</dbReference>
<sequence length="215" mass="24404">MNQPLRIDIVSDVVCPWCVIGYNQLQAALEATDTEAEIYWHPFELNPDMPAEGQNLREHLIGKYQITPEQSAATREHITKTGADVGFDFNFTDDMRMVNTFDAHRLIHWAGTFDKATEMKEALFAAYFTDGRDVSDRGTLGVIVMELGLDWAEARKILQSDQYAEEVRDHEGYWTSQGIRSVPAMIFDEKYLVNGAQGVEAYVQFLTDLREGSVD</sequence>
<evidence type="ECO:0000313" key="3">
    <source>
        <dbReference type="Proteomes" id="UP000592216"/>
    </source>
</evidence>
<dbReference type="EMBL" id="JABCJE010000019">
    <property type="protein sequence ID" value="NVO25611.1"/>
    <property type="molecule type" value="Genomic_DNA"/>
</dbReference>
<dbReference type="CDD" id="cd03024">
    <property type="entry name" value="DsbA_FrnE"/>
    <property type="match status" value="1"/>
</dbReference>
<evidence type="ECO:0000259" key="1">
    <source>
        <dbReference type="Pfam" id="PF01323"/>
    </source>
</evidence>
<dbReference type="AlphaFoldDB" id="A0A850QII4"/>
<dbReference type="Gene3D" id="3.40.30.10">
    <property type="entry name" value="Glutaredoxin"/>
    <property type="match status" value="1"/>
</dbReference>
<proteinExistence type="predicted"/>
<dbReference type="GO" id="GO:0016491">
    <property type="term" value="F:oxidoreductase activity"/>
    <property type="evidence" value="ECO:0007669"/>
    <property type="project" value="InterPro"/>
</dbReference>
<dbReference type="PANTHER" id="PTHR13887:SF41">
    <property type="entry name" value="THIOREDOXIN SUPERFAMILY PROTEIN"/>
    <property type="match status" value="1"/>
</dbReference>
<dbReference type="SUPFAM" id="SSF52833">
    <property type="entry name" value="Thioredoxin-like"/>
    <property type="match status" value="1"/>
</dbReference>
<accession>A0A850QII4</accession>
<dbReference type="Pfam" id="PF01323">
    <property type="entry name" value="DSBA"/>
    <property type="match status" value="1"/>
</dbReference>
<dbReference type="PANTHER" id="PTHR13887">
    <property type="entry name" value="GLUTATHIONE S-TRANSFERASE KAPPA"/>
    <property type="match status" value="1"/>
</dbReference>
<comment type="caution">
    <text evidence="2">The sequence shown here is derived from an EMBL/GenBank/DDBJ whole genome shotgun (WGS) entry which is preliminary data.</text>
</comment>
<protein>
    <submittedName>
        <fullName evidence="2">DsbA family oxidoreductase</fullName>
    </submittedName>
</protein>